<dbReference type="Proteomes" id="UP000030437">
    <property type="component" value="Unassembled WGS sequence"/>
</dbReference>
<evidence type="ECO:0000313" key="5">
    <source>
        <dbReference type="EMBL" id="KGR81974.1"/>
    </source>
</evidence>
<reference evidence="5 6" key="1">
    <citation type="submission" date="2014-02" db="EMBL/GenBank/DDBJ databases">
        <title>Draft genome sequence of Lysinibacillus odysseyi NBRC 100172.</title>
        <authorList>
            <person name="Zhang F."/>
            <person name="Wang G."/>
            <person name="Zhang L."/>
        </authorList>
    </citation>
    <scope>NUCLEOTIDE SEQUENCE [LARGE SCALE GENOMIC DNA]</scope>
    <source>
        <strain evidence="5 6">NBRC 100172</strain>
    </source>
</reference>
<keyword evidence="6" id="KW-1185">Reference proteome</keyword>
<dbReference type="RefSeq" id="WP_036159075.1">
    <property type="nucleotide sequence ID" value="NZ_AVCX01000001.1"/>
</dbReference>
<dbReference type="PANTHER" id="PTHR44942">
    <property type="entry name" value="METHYLTRANSF_11 DOMAIN-CONTAINING PROTEIN"/>
    <property type="match status" value="1"/>
</dbReference>
<evidence type="ECO:0000256" key="3">
    <source>
        <dbReference type="ARBA" id="ARBA00022679"/>
    </source>
</evidence>
<feature type="domain" description="Methyltransferase type 11" evidence="4">
    <location>
        <begin position="43"/>
        <end position="130"/>
    </location>
</feature>
<dbReference type="InterPro" id="IPR051052">
    <property type="entry name" value="Diverse_substrate_MTase"/>
</dbReference>
<evidence type="ECO:0000256" key="2">
    <source>
        <dbReference type="ARBA" id="ARBA00022603"/>
    </source>
</evidence>
<dbReference type="eggNOG" id="COG0500">
    <property type="taxonomic scope" value="Bacteria"/>
</dbReference>
<dbReference type="CDD" id="cd02440">
    <property type="entry name" value="AdoMet_MTases"/>
    <property type="match status" value="1"/>
</dbReference>
<dbReference type="STRING" id="1220589.CD32_22010"/>
<keyword evidence="3 5" id="KW-0808">Transferase</keyword>
<keyword evidence="2 5" id="KW-0489">Methyltransferase</keyword>
<name>A0A0A3IB75_9BACI</name>
<comment type="caution">
    <text evidence="5">The sequence shown here is derived from an EMBL/GenBank/DDBJ whole genome shotgun (WGS) entry which is preliminary data.</text>
</comment>
<dbReference type="GO" id="GO:0008757">
    <property type="term" value="F:S-adenosylmethionine-dependent methyltransferase activity"/>
    <property type="evidence" value="ECO:0007669"/>
    <property type="project" value="InterPro"/>
</dbReference>
<accession>A0A0A3IB75</accession>
<evidence type="ECO:0000259" key="4">
    <source>
        <dbReference type="Pfam" id="PF08241"/>
    </source>
</evidence>
<dbReference type="PANTHER" id="PTHR44942:SF4">
    <property type="entry name" value="METHYLTRANSFERASE TYPE 11 DOMAIN-CONTAINING PROTEIN"/>
    <property type="match status" value="1"/>
</dbReference>
<dbReference type="AlphaFoldDB" id="A0A0A3IB75"/>
<comment type="similarity">
    <text evidence="1">Belongs to the methyltransferase superfamily.</text>
</comment>
<dbReference type="InterPro" id="IPR029063">
    <property type="entry name" value="SAM-dependent_MTases_sf"/>
</dbReference>
<dbReference type="SUPFAM" id="SSF53335">
    <property type="entry name" value="S-adenosyl-L-methionine-dependent methyltransferases"/>
    <property type="match status" value="1"/>
</dbReference>
<protein>
    <submittedName>
        <fullName evidence="5">Methyltransferase</fullName>
    </submittedName>
</protein>
<gene>
    <name evidence="5" type="ORF">CD32_22010</name>
</gene>
<dbReference type="EMBL" id="JPVP01000060">
    <property type="protein sequence ID" value="KGR81974.1"/>
    <property type="molecule type" value="Genomic_DNA"/>
</dbReference>
<organism evidence="5 6">
    <name type="scientific">Lysinibacillus odysseyi 34hs-1 = NBRC 100172</name>
    <dbReference type="NCBI Taxonomy" id="1220589"/>
    <lineage>
        <taxon>Bacteria</taxon>
        <taxon>Bacillati</taxon>
        <taxon>Bacillota</taxon>
        <taxon>Bacilli</taxon>
        <taxon>Bacillales</taxon>
        <taxon>Bacillaceae</taxon>
        <taxon>Lysinibacillus</taxon>
    </lineage>
</organism>
<dbReference type="InterPro" id="IPR013216">
    <property type="entry name" value="Methyltransf_11"/>
</dbReference>
<evidence type="ECO:0000313" key="6">
    <source>
        <dbReference type="Proteomes" id="UP000030437"/>
    </source>
</evidence>
<sequence>MKTTGNFTGKADIYAKYRPSYPDEYIDYLFSANQLKEDSIVADIGSGTGIFSHQLLERGLHVIGVEPNDDMRTIAEQSLKQYARFNSIKATAENTTLKENSVDLVTVAQAFHWFDKKAFKIECQRILKQKKNVALVWNSRDLTSPVIKENEAICRKTCSNFKGFSGGIEQTPEVFSSFFKDGKYEFKIYQSEMLFDYEGFLGRNLSASYAPKKDDDEYKRFVFLLSELFEKYSKNGKIVLPNITRSYLGNV</sequence>
<dbReference type="GO" id="GO:0032259">
    <property type="term" value="P:methylation"/>
    <property type="evidence" value="ECO:0007669"/>
    <property type="project" value="UniProtKB-KW"/>
</dbReference>
<evidence type="ECO:0000256" key="1">
    <source>
        <dbReference type="ARBA" id="ARBA00008361"/>
    </source>
</evidence>
<dbReference type="Pfam" id="PF08241">
    <property type="entry name" value="Methyltransf_11"/>
    <property type="match status" value="1"/>
</dbReference>
<dbReference type="OrthoDB" id="9797252at2"/>
<dbReference type="Gene3D" id="3.40.50.150">
    <property type="entry name" value="Vaccinia Virus protein VP39"/>
    <property type="match status" value="1"/>
</dbReference>
<proteinExistence type="inferred from homology"/>